<evidence type="ECO:0000313" key="1">
    <source>
        <dbReference type="EMBL" id="QJA54615.1"/>
    </source>
</evidence>
<proteinExistence type="predicted"/>
<accession>A0A6H2A507</accession>
<dbReference type="EMBL" id="MT144522">
    <property type="protein sequence ID" value="QJA54615.1"/>
    <property type="molecule type" value="Genomic_DNA"/>
</dbReference>
<sequence length="146" mass="16394">MTQTDNDNLPTTTKTSKSEQLIGYLFTEPDIKAAAIKAGYAESTASKSIYTMIKQPEFQNRLRQYAIQNDLLSLPQLAKIESKCLKLVEDSPEKYPKFKEIFRQKKQIAGLLAQDAVPAQPTINIKTIEHLQVVVGDAVQKRLANE</sequence>
<gene>
    <name evidence="1" type="ORF">TM448A05399_0009</name>
</gene>
<organism evidence="1">
    <name type="scientific">viral metagenome</name>
    <dbReference type="NCBI Taxonomy" id="1070528"/>
    <lineage>
        <taxon>unclassified sequences</taxon>
        <taxon>metagenomes</taxon>
        <taxon>organismal metagenomes</taxon>
    </lineage>
</organism>
<evidence type="ECO:0008006" key="2">
    <source>
        <dbReference type="Google" id="ProtNLM"/>
    </source>
</evidence>
<dbReference type="AlphaFoldDB" id="A0A6H2A507"/>
<name>A0A6H2A507_9ZZZZ</name>
<protein>
    <recommendedName>
        <fullName evidence="2">Terminase</fullName>
    </recommendedName>
</protein>
<reference evidence="1" key="1">
    <citation type="submission" date="2020-03" db="EMBL/GenBank/DDBJ databases">
        <title>The deep terrestrial virosphere.</title>
        <authorList>
            <person name="Holmfeldt K."/>
            <person name="Nilsson E."/>
            <person name="Simone D."/>
            <person name="Lopez-Fernandez M."/>
            <person name="Wu X."/>
            <person name="de Brujin I."/>
            <person name="Lundin D."/>
            <person name="Andersson A."/>
            <person name="Bertilsson S."/>
            <person name="Dopson M."/>
        </authorList>
    </citation>
    <scope>NUCLEOTIDE SEQUENCE</scope>
    <source>
        <strain evidence="1">TM448A05399</strain>
    </source>
</reference>